<dbReference type="GO" id="GO:0016746">
    <property type="term" value="F:acyltransferase activity"/>
    <property type="evidence" value="ECO:0007669"/>
    <property type="project" value="UniProtKB-KW"/>
</dbReference>
<dbReference type="EMBL" id="JAGRRH010000009">
    <property type="protein sequence ID" value="KAG7364738.1"/>
    <property type="molecule type" value="Genomic_DNA"/>
</dbReference>
<dbReference type="InterPro" id="IPR039551">
    <property type="entry name" value="Cho/carn_acyl_trans"/>
</dbReference>
<evidence type="ECO:0000313" key="4">
    <source>
        <dbReference type="EMBL" id="KAG7364738.1"/>
    </source>
</evidence>
<keyword evidence="5" id="KW-1185">Reference proteome</keyword>
<dbReference type="PROSITE" id="PS00440">
    <property type="entry name" value="ACYLTRANSF_C_2"/>
    <property type="match status" value="1"/>
</dbReference>
<reference evidence="4" key="2">
    <citation type="submission" date="2021-04" db="EMBL/GenBank/DDBJ databases">
        <authorList>
            <person name="Podell S."/>
        </authorList>
    </citation>
    <scope>NUCLEOTIDE SEQUENCE</scope>
    <source>
        <strain evidence="4">Hildebrandi</strain>
    </source>
</reference>
<dbReference type="Pfam" id="PF00755">
    <property type="entry name" value="Carn_acyltransf"/>
    <property type="match status" value="1"/>
</dbReference>
<organism evidence="4 5">
    <name type="scientific">Nitzschia inconspicua</name>
    <dbReference type="NCBI Taxonomy" id="303405"/>
    <lineage>
        <taxon>Eukaryota</taxon>
        <taxon>Sar</taxon>
        <taxon>Stramenopiles</taxon>
        <taxon>Ochrophyta</taxon>
        <taxon>Bacillariophyta</taxon>
        <taxon>Bacillariophyceae</taxon>
        <taxon>Bacillariophycidae</taxon>
        <taxon>Bacillariales</taxon>
        <taxon>Bacillariaceae</taxon>
        <taxon>Nitzschia</taxon>
    </lineage>
</organism>
<dbReference type="Proteomes" id="UP000693970">
    <property type="component" value="Unassembled WGS sequence"/>
</dbReference>
<keyword evidence="2" id="KW-0012">Acyltransferase</keyword>
<evidence type="ECO:0000259" key="3">
    <source>
        <dbReference type="Pfam" id="PF00755"/>
    </source>
</evidence>
<dbReference type="OrthoDB" id="240216at2759"/>
<feature type="active site" description="Proton acceptor" evidence="1">
    <location>
        <position position="356"/>
    </location>
</feature>
<protein>
    <submittedName>
        <fullName evidence="4">Choline/carnitine o-acyltransferase</fullName>
    </submittedName>
</protein>
<dbReference type="InterPro" id="IPR000542">
    <property type="entry name" value="Carn_acyl_trans"/>
</dbReference>
<proteinExistence type="inferred from homology"/>
<dbReference type="PANTHER" id="PTHR22589">
    <property type="entry name" value="CARNITINE O-ACYLTRANSFERASE"/>
    <property type="match status" value="1"/>
</dbReference>
<evidence type="ECO:0000256" key="1">
    <source>
        <dbReference type="PIRSR" id="PIRSR600542-1"/>
    </source>
</evidence>
<reference evidence="4" key="1">
    <citation type="journal article" date="2021" name="Sci. Rep.">
        <title>Diploid genomic architecture of Nitzschia inconspicua, an elite biomass production diatom.</title>
        <authorList>
            <person name="Oliver A."/>
            <person name="Podell S."/>
            <person name="Pinowska A."/>
            <person name="Traller J.C."/>
            <person name="Smith S.R."/>
            <person name="McClure R."/>
            <person name="Beliaev A."/>
            <person name="Bohutskyi P."/>
            <person name="Hill E.A."/>
            <person name="Rabines A."/>
            <person name="Zheng H."/>
            <person name="Allen L.Z."/>
            <person name="Kuo A."/>
            <person name="Grigoriev I.V."/>
            <person name="Allen A.E."/>
            <person name="Hazlebeck D."/>
            <person name="Allen E.E."/>
        </authorList>
    </citation>
    <scope>NUCLEOTIDE SEQUENCE</scope>
    <source>
        <strain evidence="4">Hildebrandi</strain>
    </source>
</reference>
<comment type="caution">
    <text evidence="4">The sequence shown here is derived from an EMBL/GenBank/DDBJ whole genome shotgun (WGS) entry which is preliminary data.</text>
</comment>
<gene>
    <name evidence="4" type="ORF">IV203_037940</name>
</gene>
<evidence type="ECO:0000313" key="5">
    <source>
        <dbReference type="Proteomes" id="UP000693970"/>
    </source>
</evidence>
<feature type="domain" description="Choline/carnitine acyltransferase" evidence="3">
    <location>
        <begin position="48"/>
        <end position="637"/>
    </location>
</feature>
<keyword evidence="2" id="KW-0808">Transferase</keyword>
<comment type="similarity">
    <text evidence="2">Belongs to the carnitine/choline acetyltransferase family.</text>
</comment>
<accession>A0A9K3PYV7</accession>
<dbReference type="PANTHER" id="PTHR22589:SF103">
    <property type="entry name" value="CARNITINE O-ACETYL-TRANSFERASE, ISOFORM A-RELATED"/>
    <property type="match status" value="1"/>
</dbReference>
<evidence type="ECO:0000256" key="2">
    <source>
        <dbReference type="RuleBase" id="RU003801"/>
    </source>
</evidence>
<dbReference type="AlphaFoldDB" id="A0A9K3PYV7"/>
<sequence length="659" mass="73835">MSSSVKSNEFRPWGVNMVESNGDYREEAFLEQVVGGPLYSNQSSMPRLPVPSIADTLKRFLPTALPLARTKEEEAKLKEACQNFPDQAQELQQRLVERRDGEFRDSSWLQLWWNQTGYLQVRDPVVVNVSYFFSFVDDPTIRTSSSMPNVQRAATMLFATAEFRKQVVTGKLPPEVIGKKTKTPICATAYKYMFNACRVPRLEQDSYRIYDPSLYTHCIVARKGHFFSMELVHPETGNPLPVAQLEDQLGECISIADSLSSSRKKLGLLTSQNRDDWALGREELVLAGGIAMKDALERLESGAILLNLDDESPVSRQECGELFWTGGLKSGENRWFDKSIQIMITNNGKAGLIAEHSMMDGMPVINFANYITTVTYSQVKRKSLHQPETYRSIPHPVVQDIFVETLASLNPDMVTKLEARAWASFSKLITDHVLHVQSFQGYGSSFMKKAGFPPDAFAQTAMQLATYRLFGEQVGTYEATQVRTFLHGRTEVTRGVSTESEAFVKRMGLRPLCDESDPAACSEKIDLLHKATSAHAKYTSLAAKAQGVDRHLMGLSLMVKEGERKPDLYSDEVYARSKHWRSSTSNLSHPRFNLWGYGEVVPDGVGLAYAVLPNSCVFNITALKTTGYSDKLAELLEEAFLEMRGLIESQSSLETISKL</sequence>
<name>A0A9K3PYV7_9STRA</name>